<organism evidence="4 5">
    <name type="scientific">Hyphomonas beringensis</name>
    <dbReference type="NCBI Taxonomy" id="1280946"/>
    <lineage>
        <taxon>Bacteria</taxon>
        <taxon>Pseudomonadati</taxon>
        <taxon>Pseudomonadota</taxon>
        <taxon>Alphaproteobacteria</taxon>
        <taxon>Hyphomonadales</taxon>
        <taxon>Hyphomonadaceae</taxon>
        <taxon>Hyphomonas</taxon>
    </lineage>
</organism>
<dbReference type="PROSITE" id="PS01124">
    <property type="entry name" value="HTH_ARAC_FAMILY_2"/>
    <property type="match status" value="1"/>
</dbReference>
<dbReference type="AlphaFoldDB" id="A0A062UAK3"/>
<dbReference type="GO" id="GO:0003700">
    <property type="term" value="F:DNA-binding transcription factor activity"/>
    <property type="evidence" value="ECO:0007669"/>
    <property type="project" value="InterPro"/>
</dbReference>
<dbReference type="Pfam" id="PF12833">
    <property type="entry name" value="HTH_18"/>
    <property type="match status" value="1"/>
</dbReference>
<dbReference type="InterPro" id="IPR009057">
    <property type="entry name" value="Homeodomain-like_sf"/>
</dbReference>
<dbReference type="eggNOG" id="COG2207">
    <property type="taxonomic scope" value="Bacteria"/>
</dbReference>
<dbReference type="SMART" id="SM00342">
    <property type="entry name" value="HTH_ARAC"/>
    <property type="match status" value="1"/>
</dbReference>
<accession>A0A062UAK3</accession>
<comment type="caution">
    <text evidence="4">The sequence shown here is derived from an EMBL/GenBank/DDBJ whole genome shotgun (WGS) entry which is preliminary data.</text>
</comment>
<evidence type="ECO:0000256" key="1">
    <source>
        <dbReference type="ARBA" id="ARBA00023015"/>
    </source>
</evidence>
<dbReference type="STRING" id="1280946.HY29_01390"/>
<dbReference type="PANTHER" id="PTHR47893">
    <property type="entry name" value="REGULATORY PROTEIN PCHR"/>
    <property type="match status" value="1"/>
</dbReference>
<evidence type="ECO:0000313" key="4">
    <source>
        <dbReference type="EMBL" id="KCZ57411.1"/>
    </source>
</evidence>
<dbReference type="Gene3D" id="1.10.10.60">
    <property type="entry name" value="Homeodomain-like"/>
    <property type="match status" value="2"/>
</dbReference>
<dbReference type="SUPFAM" id="SSF46689">
    <property type="entry name" value="Homeodomain-like"/>
    <property type="match status" value="2"/>
</dbReference>
<evidence type="ECO:0000313" key="5">
    <source>
        <dbReference type="Proteomes" id="UP000027037"/>
    </source>
</evidence>
<evidence type="ECO:0000259" key="3">
    <source>
        <dbReference type="PROSITE" id="PS01124"/>
    </source>
</evidence>
<gene>
    <name evidence="4" type="ORF">HY29_01390</name>
</gene>
<dbReference type="PATRIC" id="fig|1280946.3.peg.267"/>
<dbReference type="RefSeq" id="WP_051601013.1">
    <property type="nucleotide sequence ID" value="NZ_AWFF01000001.1"/>
</dbReference>
<dbReference type="GO" id="GO:0043565">
    <property type="term" value="F:sequence-specific DNA binding"/>
    <property type="evidence" value="ECO:0007669"/>
    <property type="project" value="InterPro"/>
</dbReference>
<dbReference type="InterPro" id="IPR053142">
    <property type="entry name" value="PchR_regulatory_protein"/>
</dbReference>
<dbReference type="InterPro" id="IPR018060">
    <property type="entry name" value="HTH_AraC"/>
</dbReference>
<sequence length="293" mass="32505">MDDAKRFTEAHQGSWREDPISYLELNGGNVSFEKEEFSSEQRRAGLKLAILFDGEFDLAVQEGSASTAFGSYFYLFHGRRPWRLDHRFHAASHIRYLTINIDEEGLGEALTVSGSGLVQECADLDGVSMRRARISADMNVLAAQIMTCPFGGSARSVFLGAKALEITAMAMEHFGDGAHAPAMLSPREIRRLQEAAAFLRERCASPPSLAELARFTGLNVRKLTHGFRCLYGKSVGEYVRDYRMREAWRLLASGASDVTRTAEMIGYTLPHFSSAFQRAYGVSPSTIARKSDN</sequence>
<evidence type="ECO:0000256" key="2">
    <source>
        <dbReference type="ARBA" id="ARBA00023163"/>
    </source>
</evidence>
<dbReference type="Proteomes" id="UP000027037">
    <property type="component" value="Unassembled WGS sequence"/>
</dbReference>
<protein>
    <recommendedName>
        <fullName evidence="3">HTH araC/xylS-type domain-containing protein</fullName>
    </recommendedName>
</protein>
<dbReference type="PANTHER" id="PTHR47893:SF1">
    <property type="entry name" value="REGULATORY PROTEIN PCHR"/>
    <property type="match status" value="1"/>
</dbReference>
<dbReference type="OrthoDB" id="9805730at2"/>
<reference evidence="4 5" key="1">
    <citation type="journal article" date="2014" name="Antonie Van Leeuwenhoek">
        <title>Hyphomonas beringensis sp. nov. and Hyphomonas chukchiensis sp. nov., isolated from surface seawater of the Bering Sea and Chukchi Sea.</title>
        <authorList>
            <person name="Li C."/>
            <person name="Lai Q."/>
            <person name="Li G."/>
            <person name="Dong C."/>
            <person name="Wang J."/>
            <person name="Liao Y."/>
            <person name="Shao Z."/>
        </authorList>
    </citation>
    <scope>NUCLEOTIDE SEQUENCE [LARGE SCALE GENOMIC DNA]</scope>
    <source>
        <strain evidence="4 5">25B14_1</strain>
    </source>
</reference>
<feature type="domain" description="HTH araC/xylS-type" evidence="3">
    <location>
        <begin position="193"/>
        <end position="290"/>
    </location>
</feature>
<keyword evidence="5" id="KW-1185">Reference proteome</keyword>
<keyword evidence="2" id="KW-0804">Transcription</keyword>
<keyword evidence="1" id="KW-0805">Transcription regulation</keyword>
<name>A0A062UAK3_9PROT</name>
<dbReference type="EMBL" id="AWFF01000001">
    <property type="protein sequence ID" value="KCZ57411.1"/>
    <property type="molecule type" value="Genomic_DNA"/>
</dbReference>
<proteinExistence type="predicted"/>